<proteinExistence type="predicted"/>
<keyword evidence="2" id="KW-1185">Reference proteome</keyword>
<dbReference type="Proteomes" id="UP000676325">
    <property type="component" value="Unassembled WGS sequence"/>
</dbReference>
<accession>A0A941ECP2</accession>
<gene>
    <name evidence="1" type="ORF">KDK95_17175</name>
</gene>
<organism evidence="1 2">
    <name type="scientific">Actinospica acidithermotolerans</name>
    <dbReference type="NCBI Taxonomy" id="2828514"/>
    <lineage>
        <taxon>Bacteria</taxon>
        <taxon>Bacillati</taxon>
        <taxon>Actinomycetota</taxon>
        <taxon>Actinomycetes</taxon>
        <taxon>Catenulisporales</taxon>
        <taxon>Actinospicaceae</taxon>
        <taxon>Actinospica</taxon>
    </lineage>
</organism>
<dbReference type="AlphaFoldDB" id="A0A941ECP2"/>
<reference evidence="1" key="1">
    <citation type="submission" date="2021-04" db="EMBL/GenBank/DDBJ databases">
        <title>Genome based classification of Actinospica acidithermotolerans sp. nov., an actinobacterium isolated from an Indonesian hot spring.</title>
        <authorList>
            <person name="Kusuma A.B."/>
            <person name="Putra K.E."/>
            <person name="Nafisah S."/>
            <person name="Loh J."/>
            <person name="Nouioui I."/>
            <person name="Goodfellow M."/>
        </authorList>
    </citation>
    <scope>NUCLEOTIDE SEQUENCE</scope>
    <source>
        <strain evidence="1">MGRD01-02</strain>
    </source>
</reference>
<protein>
    <submittedName>
        <fullName evidence="1">Uncharacterized protein</fullName>
    </submittedName>
</protein>
<sequence length="85" mass="9121">MPASASQAVQQIESVVNQAKGELTSTQQAQLNQVISTLKQEIGSGQSLSTGMTQFWALLHSNELPTSLNTYLTQYAEYLSASQGS</sequence>
<evidence type="ECO:0000313" key="2">
    <source>
        <dbReference type="Proteomes" id="UP000676325"/>
    </source>
</evidence>
<evidence type="ECO:0000313" key="1">
    <source>
        <dbReference type="EMBL" id="MBR7828052.1"/>
    </source>
</evidence>
<dbReference type="EMBL" id="JAGSOH010000048">
    <property type="protein sequence ID" value="MBR7828052.1"/>
    <property type="molecule type" value="Genomic_DNA"/>
</dbReference>
<comment type="caution">
    <text evidence="1">The sequence shown here is derived from an EMBL/GenBank/DDBJ whole genome shotgun (WGS) entry which is preliminary data.</text>
</comment>
<dbReference type="RefSeq" id="WP_212519194.1">
    <property type="nucleotide sequence ID" value="NZ_JAGSOH010000048.1"/>
</dbReference>
<name>A0A941ECP2_9ACTN</name>